<organism evidence="1 2">
    <name type="scientific">Melia azedarach</name>
    <name type="common">Chinaberry tree</name>
    <dbReference type="NCBI Taxonomy" id="155640"/>
    <lineage>
        <taxon>Eukaryota</taxon>
        <taxon>Viridiplantae</taxon>
        <taxon>Streptophyta</taxon>
        <taxon>Embryophyta</taxon>
        <taxon>Tracheophyta</taxon>
        <taxon>Spermatophyta</taxon>
        <taxon>Magnoliopsida</taxon>
        <taxon>eudicotyledons</taxon>
        <taxon>Gunneridae</taxon>
        <taxon>Pentapetalae</taxon>
        <taxon>rosids</taxon>
        <taxon>malvids</taxon>
        <taxon>Sapindales</taxon>
        <taxon>Meliaceae</taxon>
        <taxon>Melia</taxon>
    </lineage>
</organism>
<proteinExistence type="predicted"/>
<evidence type="ECO:0000313" key="2">
    <source>
        <dbReference type="Proteomes" id="UP001164539"/>
    </source>
</evidence>
<protein>
    <submittedName>
        <fullName evidence="1">Uncharacterized protein</fullName>
    </submittedName>
</protein>
<comment type="caution">
    <text evidence="1">The sequence shown here is derived from an EMBL/GenBank/DDBJ whole genome shotgun (WGS) entry which is preliminary data.</text>
</comment>
<name>A0ACC1WTQ0_MELAZ</name>
<keyword evidence="2" id="KW-1185">Reference proteome</keyword>
<gene>
    <name evidence="1" type="ORF">OWV82_024531</name>
</gene>
<dbReference type="Proteomes" id="UP001164539">
    <property type="component" value="Chromosome 14"/>
</dbReference>
<evidence type="ECO:0000313" key="1">
    <source>
        <dbReference type="EMBL" id="KAJ4701265.1"/>
    </source>
</evidence>
<accession>A0ACC1WTQ0</accession>
<reference evidence="1 2" key="1">
    <citation type="journal article" date="2023" name="Science">
        <title>Complex scaffold remodeling in plant triterpene biosynthesis.</title>
        <authorList>
            <person name="De La Pena R."/>
            <person name="Hodgson H."/>
            <person name="Liu J.C."/>
            <person name="Stephenson M.J."/>
            <person name="Martin A.C."/>
            <person name="Owen C."/>
            <person name="Harkess A."/>
            <person name="Leebens-Mack J."/>
            <person name="Jimenez L.E."/>
            <person name="Osbourn A."/>
            <person name="Sattely E.S."/>
        </authorList>
    </citation>
    <scope>NUCLEOTIDE SEQUENCE [LARGE SCALE GENOMIC DNA]</scope>
    <source>
        <strain evidence="2">cv. JPN11</strain>
        <tissue evidence="1">Leaf</tissue>
    </source>
</reference>
<dbReference type="EMBL" id="CM051407">
    <property type="protein sequence ID" value="KAJ4701265.1"/>
    <property type="molecule type" value="Genomic_DNA"/>
</dbReference>
<sequence length="85" mass="9413">MAMAGLGTAGPTLVEAYVMRRQYTDKMKKQQKLQVTDKNTAAMVADDGKKIPGGCFFWLSKKTNSAKVSSAADCDRKLHVDEKWD</sequence>